<dbReference type="Pfam" id="PF17243">
    <property type="entry name" value="POTRA_TamA_1"/>
    <property type="match status" value="1"/>
</dbReference>
<protein>
    <recommendedName>
        <fullName evidence="3">Translocation and assembly module subunit TamA</fullName>
    </recommendedName>
    <alternativeName>
        <fullName evidence="9">Autotransporter assembly factor TamA</fullName>
    </alternativeName>
</protein>
<evidence type="ECO:0000259" key="14">
    <source>
        <dbReference type="Pfam" id="PF17243"/>
    </source>
</evidence>
<feature type="domain" description="Bacterial surface antigen (D15)" evidence="12">
    <location>
        <begin position="342"/>
        <end position="618"/>
    </location>
</feature>
<organism evidence="15">
    <name type="scientific">Candidatus Thiocaldithrix dubininis</name>
    <dbReference type="NCBI Taxonomy" id="3080823"/>
    <lineage>
        <taxon>Bacteria</taxon>
        <taxon>Pseudomonadati</taxon>
        <taxon>Pseudomonadota</taxon>
        <taxon>Gammaproteobacteria</taxon>
        <taxon>Thiotrichales</taxon>
        <taxon>Thiotrichaceae</taxon>
        <taxon>Candidatus Thiocaldithrix</taxon>
    </lineage>
</organism>
<gene>
    <name evidence="15" type="ORF">QJT80_13730</name>
</gene>
<evidence type="ECO:0000256" key="8">
    <source>
        <dbReference type="ARBA" id="ARBA00023237"/>
    </source>
</evidence>
<comment type="subunit">
    <text evidence="10">Interacts with TamB to form the translocation and assembly module (TAM).</text>
</comment>
<proteinExistence type="inferred from homology"/>
<keyword evidence="5" id="KW-0812">Transmembrane</keyword>
<evidence type="ECO:0000313" key="15">
    <source>
        <dbReference type="EMBL" id="WGZ90530.1"/>
    </source>
</evidence>
<comment type="similarity">
    <text evidence="2">Belongs to the TamA family.</text>
</comment>
<dbReference type="Proteomes" id="UP001300672">
    <property type="component" value="Chromosome"/>
</dbReference>
<dbReference type="KEGG" id="tdu:QJT80_13730"/>
<dbReference type="Pfam" id="PF07244">
    <property type="entry name" value="POTRA"/>
    <property type="match status" value="1"/>
</dbReference>
<name>A0AA95H593_9GAMM</name>
<dbReference type="Gene3D" id="3.10.20.310">
    <property type="entry name" value="membrane protein fhac"/>
    <property type="match status" value="3"/>
</dbReference>
<keyword evidence="4" id="KW-1134">Transmembrane beta strand</keyword>
<dbReference type="EMBL" id="CP124755">
    <property type="protein sequence ID" value="WGZ90530.1"/>
    <property type="molecule type" value="Genomic_DNA"/>
</dbReference>
<sequence length="621" mass="69011">MKHNWIVGIVILGLGQSAMAAFFQQNSKAEAAKKESPIKVNFHGGDAALQENLKAFMPPMRGLQCNASQARMQRLVEAAEPKLQQGAEAMGYYDARFTVTPSVQNNCWVLDIGVQPGLPIMVSTVAVQVDGEGRNLKEFRELLAKPPYQPGEVLIQQKYEDYKTNLGRTASNLGFFEAEYLTKEVKIDPDLRQAWITLNFNTGRRYKVGTVSVAQTVLDDKHLKRFIRVKQGDYYDVDAIRKQRGLLDKSGYYRNVDVLPQLKDAKDGVVPVTIDTARCKRYRYVWALGYGANGRDATDGNSASGTDCGPAIVTEQNESALSFASDNGFRTTMRMDIRWVNKKGHKFVSRLRLGQNKSAVDFVYRVPLHNPEHEYVDGTLSLEKMDSNGVKVNGINTAINYNRRTDSDWQQKMYVKYVNESITVDNVKDNTYLTLAGIRVKKTKKDDDLYPTKDWRLEAQLQGSVKNVLSSQSLLQAEVTAKKLHTFENKDKLLLQGKAGASFTNDLNGIPVSLRYFAGGQNSVRGFDTDSLGDTSASGAVIGGKHVLTTSVEYERPIKDKWSAAAFIDAGDAFDTKPKLHTGIGAGVRYKSPIGPIRADIASPTDDLKDVHFYFSLGPDL</sequence>
<dbReference type="Pfam" id="PF01103">
    <property type="entry name" value="Omp85"/>
    <property type="match status" value="1"/>
</dbReference>
<dbReference type="PANTHER" id="PTHR12815:SF47">
    <property type="entry name" value="TRANSLOCATION AND ASSEMBLY MODULE SUBUNIT TAMA"/>
    <property type="match status" value="1"/>
</dbReference>
<evidence type="ECO:0000256" key="4">
    <source>
        <dbReference type="ARBA" id="ARBA00022452"/>
    </source>
</evidence>
<dbReference type="InterPro" id="IPR000184">
    <property type="entry name" value="Bac_surfAg_D15"/>
</dbReference>
<feature type="chain" id="PRO_5041646948" description="Translocation and assembly module subunit TamA" evidence="11">
    <location>
        <begin position="21"/>
        <end position="621"/>
    </location>
</feature>
<reference evidence="15" key="1">
    <citation type="journal article" date="2023" name="Int. J. Mol. Sci.">
        <title>Metagenomics Revealed a New Genus 'Candidatus Thiocaldithrix dubininis' gen. nov., sp. nov. and a New Species 'Candidatus Thiothrix putei' sp. nov. in the Family Thiotrichaceae, Some Members of Which Have Traits of Both Na+- and H+-Motive Energetics.</title>
        <authorList>
            <person name="Ravin N.V."/>
            <person name="Muntyan M.S."/>
            <person name="Smolyakov D.D."/>
            <person name="Rudenko T.S."/>
            <person name="Beletsky A.V."/>
            <person name="Mardanov A.V."/>
            <person name="Grabovich M.Y."/>
        </authorList>
    </citation>
    <scope>NUCLEOTIDE SEQUENCE</scope>
    <source>
        <strain evidence="15">GKL-01</strain>
    </source>
</reference>
<evidence type="ECO:0000256" key="2">
    <source>
        <dbReference type="ARBA" id="ARBA00010248"/>
    </source>
</evidence>
<evidence type="ECO:0000256" key="6">
    <source>
        <dbReference type="ARBA" id="ARBA00022729"/>
    </source>
</evidence>
<keyword evidence="7" id="KW-0472">Membrane</keyword>
<evidence type="ECO:0000259" key="13">
    <source>
        <dbReference type="Pfam" id="PF07244"/>
    </source>
</evidence>
<dbReference type="GO" id="GO:0009279">
    <property type="term" value="C:cell outer membrane"/>
    <property type="evidence" value="ECO:0007669"/>
    <property type="project" value="UniProtKB-SubCell"/>
</dbReference>
<evidence type="ECO:0000256" key="11">
    <source>
        <dbReference type="SAM" id="SignalP"/>
    </source>
</evidence>
<dbReference type="GO" id="GO:0097347">
    <property type="term" value="C:TAM protein secretion complex"/>
    <property type="evidence" value="ECO:0007669"/>
    <property type="project" value="TreeGrafter"/>
</dbReference>
<dbReference type="Gene3D" id="2.40.160.50">
    <property type="entry name" value="membrane protein fhac: a member of the omp85/tpsb transporter family"/>
    <property type="match status" value="1"/>
</dbReference>
<feature type="domain" description="POTRA" evidence="13">
    <location>
        <begin position="206"/>
        <end position="275"/>
    </location>
</feature>
<dbReference type="AlphaFoldDB" id="A0AA95H593"/>
<evidence type="ECO:0000256" key="10">
    <source>
        <dbReference type="ARBA" id="ARBA00093548"/>
    </source>
</evidence>
<keyword evidence="8" id="KW-0998">Cell outer membrane</keyword>
<dbReference type="InterPro" id="IPR035243">
    <property type="entry name" value="TamA_POTRA_Dom_1"/>
</dbReference>
<dbReference type="GO" id="GO:0009306">
    <property type="term" value="P:protein secretion"/>
    <property type="evidence" value="ECO:0007669"/>
    <property type="project" value="TreeGrafter"/>
</dbReference>
<evidence type="ECO:0000256" key="5">
    <source>
        <dbReference type="ARBA" id="ARBA00022692"/>
    </source>
</evidence>
<reference evidence="15" key="2">
    <citation type="submission" date="2023-04" db="EMBL/GenBank/DDBJ databases">
        <authorList>
            <person name="Beletskiy A.V."/>
            <person name="Mardanov A.V."/>
            <person name="Ravin N.V."/>
        </authorList>
    </citation>
    <scope>NUCLEOTIDE SEQUENCE</scope>
    <source>
        <strain evidence="15">GKL-01</strain>
    </source>
</reference>
<evidence type="ECO:0000256" key="9">
    <source>
        <dbReference type="ARBA" id="ARBA00033063"/>
    </source>
</evidence>
<comment type="subcellular location">
    <subcellularLocation>
        <location evidence="1">Cell outer membrane</location>
    </subcellularLocation>
</comment>
<feature type="signal peptide" evidence="11">
    <location>
        <begin position="1"/>
        <end position="20"/>
    </location>
</feature>
<dbReference type="InterPro" id="IPR039910">
    <property type="entry name" value="D15-like"/>
</dbReference>
<evidence type="ECO:0000256" key="7">
    <source>
        <dbReference type="ARBA" id="ARBA00023136"/>
    </source>
</evidence>
<evidence type="ECO:0000256" key="1">
    <source>
        <dbReference type="ARBA" id="ARBA00004442"/>
    </source>
</evidence>
<feature type="domain" description="TamA POTRA" evidence="14">
    <location>
        <begin position="41"/>
        <end position="116"/>
    </location>
</feature>
<evidence type="ECO:0000256" key="3">
    <source>
        <dbReference type="ARBA" id="ARBA00015419"/>
    </source>
</evidence>
<keyword evidence="6 11" id="KW-0732">Signal</keyword>
<accession>A0AA95H593</accession>
<dbReference type="InterPro" id="IPR010827">
    <property type="entry name" value="BamA/TamA_POTRA"/>
</dbReference>
<evidence type="ECO:0000259" key="12">
    <source>
        <dbReference type="Pfam" id="PF01103"/>
    </source>
</evidence>
<dbReference type="PANTHER" id="PTHR12815">
    <property type="entry name" value="SORTING AND ASSEMBLY MACHINERY SAMM50 PROTEIN FAMILY MEMBER"/>
    <property type="match status" value="1"/>
</dbReference>